<evidence type="ECO:0000256" key="5">
    <source>
        <dbReference type="ARBA" id="ARBA00023125"/>
    </source>
</evidence>
<reference evidence="10" key="1">
    <citation type="journal article" date="2019" name="Plant J.">
        <title>Chlorella vulgaris genome assembly and annotation reveals the molecular basis for metabolic acclimation to high light conditions.</title>
        <authorList>
            <person name="Cecchin M."/>
            <person name="Marcolungo L."/>
            <person name="Rossato M."/>
            <person name="Girolomoni L."/>
            <person name="Cosentino E."/>
            <person name="Cuine S."/>
            <person name="Li-Beisson Y."/>
            <person name="Delledonne M."/>
            <person name="Ballottari M."/>
        </authorList>
    </citation>
    <scope>NUCLEOTIDE SEQUENCE</scope>
    <source>
        <strain evidence="10">211/11P</strain>
    </source>
</reference>
<reference evidence="10" key="2">
    <citation type="submission" date="2020-11" db="EMBL/GenBank/DDBJ databases">
        <authorList>
            <person name="Cecchin M."/>
            <person name="Marcolungo L."/>
            <person name="Rossato M."/>
            <person name="Girolomoni L."/>
            <person name="Cosentino E."/>
            <person name="Cuine S."/>
            <person name="Li-Beisson Y."/>
            <person name="Delledonne M."/>
            <person name="Ballottari M."/>
        </authorList>
    </citation>
    <scope>NUCLEOTIDE SEQUENCE</scope>
    <source>
        <strain evidence="10">211/11P</strain>
        <tissue evidence="10">Whole cell</tissue>
    </source>
</reference>
<dbReference type="SUPFAM" id="SSF54373">
    <property type="entry name" value="FAD-linked reductases, C-terminal domain"/>
    <property type="match status" value="1"/>
</dbReference>
<evidence type="ECO:0000313" key="10">
    <source>
        <dbReference type="EMBL" id="KAI3430787.1"/>
    </source>
</evidence>
<evidence type="ECO:0000256" key="1">
    <source>
        <dbReference type="ARBA" id="ARBA00004123"/>
    </source>
</evidence>
<evidence type="ECO:0000313" key="11">
    <source>
        <dbReference type="Proteomes" id="UP001055712"/>
    </source>
</evidence>
<feature type="region of interest" description="Disordered" evidence="8">
    <location>
        <begin position="1341"/>
        <end position="1390"/>
    </location>
</feature>
<dbReference type="EMBL" id="SIDB01000007">
    <property type="protein sequence ID" value="KAI3430787.1"/>
    <property type="molecule type" value="Genomic_DNA"/>
</dbReference>
<evidence type="ECO:0000256" key="3">
    <source>
        <dbReference type="ARBA" id="ARBA00023002"/>
    </source>
</evidence>
<organism evidence="10 11">
    <name type="scientific">Chlorella vulgaris</name>
    <name type="common">Green alga</name>
    <dbReference type="NCBI Taxonomy" id="3077"/>
    <lineage>
        <taxon>Eukaryota</taxon>
        <taxon>Viridiplantae</taxon>
        <taxon>Chlorophyta</taxon>
        <taxon>core chlorophytes</taxon>
        <taxon>Trebouxiophyceae</taxon>
        <taxon>Chlorellales</taxon>
        <taxon>Chlorellaceae</taxon>
        <taxon>Chlorella clade</taxon>
        <taxon>Chlorella</taxon>
    </lineage>
</organism>
<evidence type="ECO:0000256" key="2">
    <source>
        <dbReference type="ARBA" id="ARBA00005995"/>
    </source>
</evidence>
<dbReference type="Proteomes" id="UP001055712">
    <property type="component" value="Unassembled WGS sequence"/>
</dbReference>
<dbReference type="GO" id="GO:0046592">
    <property type="term" value="F:polyamine oxidase activity"/>
    <property type="evidence" value="ECO:0007669"/>
    <property type="project" value="TreeGrafter"/>
</dbReference>
<dbReference type="OrthoDB" id="5046242at2759"/>
<dbReference type="InterPro" id="IPR002937">
    <property type="entry name" value="Amino_oxidase"/>
</dbReference>
<dbReference type="InterPro" id="IPR036188">
    <property type="entry name" value="FAD/NAD-bd_sf"/>
</dbReference>
<dbReference type="InterPro" id="IPR036955">
    <property type="entry name" value="AP2/ERF_dom_sf"/>
</dbReference>
<dbReference type="GO" id="GO:0003700">
    <property type="term" value="F:DNA-binding transcription factor activity"/>
    <property type="evidence" value="ECO:0007669"/>
    <property type="project" value="InterPro"/>
</dbReference>
<keyword evidence="11" id="KW-1185">Reference proteome</keyword>
<evidence type="ECO:0000256" key="4">
    <source>
        <dbReference type="ARBA" id="ARBA00023015"/>
    </source>
</evidence>
<feature type="region of interest" description="Disordered" evidence="8">
    <location>
        <begin position="809"/>
        <end position="837"/>
    </location>
</feature>
<sequence>MAAAEGLSFDKVLSAGYMKGAPVELPATFRPYFPATTDVVLKSKGGGTVDGRVTCSTTITKSRVEGGKDALKPAMKLTKGFPQFRRQYELAEGDAVRFVLEPVAGSHALPAIRILLLSRGNVNLAAAKRRRSLERKAGSPAALAAVGKRKHAKQESRDPGQHSLEAQGDHEHAAAATECKPLAAPTDEQPSLRNSSPDGGERQQPRPAKRPRAAAAAAAAAVAEQLCDSSDTNDEDSGSVGGNECSRQLWERQGGQQAPLAAAAAFSLKDVLHATVLLPLPKLPNTPCPRPAWLAAHVTAVATDGPGWLTLLLLHSGRQEGIGEAPAAGGQLPRYRLQDVAAKAPDGLVGWALAKRFPDHNNEEFRGTVEGFEQQGAQSSTRYQIRYANGDREDLELHQLLPLLLAAPPQHTLPQAAAPPAGSKARPALAKPAPPAAAAGCAYLHAAAAAGGAALLLLEATPSAVEESRGGVYAAGGAGHDRGALAYDKENDVMRPVGPWIAHPERGTVLGRAARLDKRHLPDRQLGDCTVYRSSSVPGWIGVATEEAEGNWHPDYKGKYRVVFWDTQCAMKRDVYSAAHDSVEEAARLYDRIALSYCGNTADTNYPPTQQLLQQLGEQEEGASRHIIPLAARLLGIEQGIPFDALPDAHQDAEVWAAWEADLLDNYMCRRATIQAPARLAAKLKWMLERVLEVAVLPAYRGAPLQAFLQACEACTEGGTTKTHYAADSADCMPCASNTKAGGGRTFCHGSTSLFALIREVEVAILSQGALHAIQEGASEQEVAAAAEDEQHELDDLLAVWRGGAPATTAAGSAAGQRRQSNGGGGGGKQCRRASGRAAPVNAENDVAAAVLRQYCKAVPPGLKVVVIGAGVAGLKVACDLQRAGVEATVLEGRDRIGGRIHTHTLCAGDMSRRVDLGASFICGTSRKPPVNPMLQYASDVLGLQLRPKQRDGPLANMLYGGDYRRIPDCGLDEVEERYAELLEALLERGATAEQGETLEQAFASTLGSMELGEGQREIIQAFLADLYGTSLESMSLRGMVSRGYEGAHELVVGGYQQVVEALADGRVDPGLAPLPLRDLRYKAVVRSVTLLAGGVGARVEVEGQEEPLWCHAVVCTLPLGCLQKGTVAFNPALPAYKQQAIDGLGMGTENRVAMLFEEVFWPEEPHALRPFAGRYTFSNLHALGVGNVLCAWVRPQATAAYESMSDEEVLSDVGATLHKMFPESYRPPLAHTITRWRQDPFSHGAYSFVPPHGRREFYDWLSFPVSGDAAADAKQVEQGGKDVRLETRLWFAGEACSKDDACTVHGAFTTARNQAVRIKRWWRAFHAQIEQQMQQQQEGVTQQQWKEQQQQQQKQQQVQEHEQQQKQQQAQPSANGHSGNVLAPKRRAR</sequence>
<keyword evidence="3" id="KW-0560">Oxidoreductase</keyword>
<keyword evidence="7" id="KW-0539">Nucleus</keyword>
<comment type="caution">
    <text evidence="10">The sequence shown here is derived from an EMBL/GenBank/DDBJ whole genome shotgun (WGS) entry which is preliminary data.</text>
</comment>
<evidence type="ECO:0000256" key="8">
    <source>
        <dbReference type="SAM" id="MobiDB-lite"/>
    </source>
</evidence>
<keyword evidence="4" id="KW-0805">Transcription regulation</keyword>
<keyword evidence="6" id="KW-0804">Transcription</keyword>
<accession>A0A9D4TP67</accession>
<feature type="region of interest" description="Disordered" evidence="8">
    <location>
        <begin position="130"/>
        <end position="245"/>
    </location>
</feature>
<evidence type="ECO:0000259" key="9">
    <source>
        <dbReference type="PROSITE" id="PS51032"/>
    </source>
</evidence>
<feature type="domain" description="AP2/ERF" evidence="9">
    <location>
        <begin position="539"/>
        <end position="607"/>
    </location>
</feature>
<dbReference type="GO" id="GO:0003677">
    <property type="term" value="F:DNA binding"/>
    <property type="evidence" value="ECO:0007669"/>
    <property type="project" value="UniProtKB-KW"/>
</dbReference>
<evidence type="ECO:0000256" key="7">
    <source>
        <dbReference type="ARBA" id="ARBA00023242"/>
    </source>
</evidence>
<proteinExistence type="inferred from homology"/>
<dbReference type="InterPro" id="IPR050281">
    <property type="entry name" value="Flavin_monoamine_oxidase"/>
</dbReference>
<feature type="compositionally biased region" description="Polar residues" evidence="8">
    <location>
        <begin position="188"/>
        <end position="197"/>
    </location>
</feature>
<protein>
    <recommendedName>
        <fullName evidence="9">AP2/ERF domain-containing protein</fullName>
    </recommendedName>
</protein>
<dbReference type="Gene3D" id="3.50.50.60">
    <property type="entry name" value="FAD/NAD(P)-binding domain"/>
    <property type="match status" value="1"/>
</dbReference>
<dbReference type="InterPro" id="IPR001471">
    <property type="entry name" value="AP2/ERF_dom"/>
</dbReference>
<dbReference type="Gene3D" id="3.30.730.10">
    <property type="entry name" value="AP2/ERF domain"/>
    <property type="match status" value="1"/>
</dbReference>
<feature type="compositionally biased region" description="Low complexity" evidence="8">
    <location>
        <begin position="809"/>
        <end position="821"/>
    </location>
</feature>
<dbReference type="PROSITE" id="PS51032">
    <property type="entry name" value="AP2_ERF"/>
    <property type="match status" value="1"/>
</dbReference>
<evidence type="ECO:0000256" key="6">
    <source>
        <dbReference type="ARBA" id="ARBA00023163"/>
    </source>
</evidence>
<gene>
    <name evidence="10" type="ORF">D9Q98_009199</name>
</gene>
<keyword evidence="5" id="KW-0238">DNA-binding</keyword>
<dbReference type="Pfam" id="PF01593">
    <property type="entry name" value="Amino_oxidase"/>
    <property type="match status" value="1"/>
</dbReference>
<dbReference type="PANTHER" id="PTHR10742:SF386">
    <property type="entry name" value="LYSINE-SPECIFIC HISTONE DEMETHYLASE 1A"/>
    <property type="match status" value="1"/>
</dbReference>
<dbReference type="GO" id="GO:0005634">
    <property type="term" value="C:nucleus"/>
    <property type="evidence" value="ECO:0007669"/>
    <property type="project" value="UniProtKB-SubCell"/>
</dbReference>
<feature type="compositionally biased region" description="Low complexity" evidence="8">
    <location>
        <begin position="213"/>
        <end position="223"/>
    </location>
</feature>
<dbReference type="SUPFAM" id="SSF51905">
    <property type="entry name" value="FAD/NAD(P)-binding domain"/>
    <property type="match status" value="1"/>
</dbReference>
<dbReference type="PANTHER" id="PTHR10742">
    <property type="entry name" value="FLAVIN MONOAMINE OXIDASE"/>
    <property type="match status" value="1"/>
</dbReference>
<comment type="subcellular location">
    <subcellularLocation>
        <location evidence="1">Nucleus</location>
    </subcellularLocation>
</comment>
<feature type="compositionally biased region" description="Low complexity" evidence="8">
    <location>
        <begin position="1341"/>
        <end position="1359"/>
    </location>
</feature>
<comment type="similarity">
    <text evidence="2">Belongs to the flavin monoamine oxidase family.</text>
</comment>
<dbReference type="Gene3D" id="3.90.660.10">
    <property type="match status" value="1"/>
</dbReference>
<dbReference type="GO" id="GO:0006598">
    <property type="term" value="P:polyamine catabolic process"/>
    <property type="evidence" value="ECO:0007669"/>
    <property type="project" value="TreeGrafter"/>
</dbReference>
<name>A0A9D4TP67_CHLVU</name>